<sequence>METLWQHVFNCTDISVKVKS</sequence>
<organism evidence="1">
    <name type="scientific">Anguilla anguilla</name>
    <name type="common">European freshwater eel</name>
    <name type="synonym">Muraena anguilla</name>
    <dbReference type="NCBI Taxonomy" id="7936"/>
    <lineage>
        <taxon>Eukaryota</taxon>
        <taxon>Metazoa</taxon>
        <taxon>Chordata</taxon>
        <taxon>Craniata</taxon>
        <taxon>Vertebrata</taxon>
        <taxon>Euteleostomi</taxon>
        <taxon>Actinopterygii</taxon>
        <taxon>Neopterygii</taxon>
        <taxon>Teleostei</taxon>
        <taxon>Anguilliformes</taxon>
        <taxon>Anguillidae</taxon>
        <taxon>Anguilla</taxon>
    </lineage>
</organism>
<protein>
    <submittedName>
        <fullName evidence="1">Uncharacterized protein</fullName>
    </submittedName>
</protein>
<evidence type="ECO:0000313" key="1">
    <source>
        <dbReference type="EMBL" id="JAH99682.1"/>
    </source>
</evidence>
<proteinExistence type="predicted"/>
<reference evidence="1" key="1">
    <citation type="submission" date="2014-11" db="EMBL/GenBank/DDBJ databases">
        <authorList>
            <person name="Amaro Gonzalez C."/>
        </authorList>
    </citation>
    <scope>NUCLEOTIDE SEQUENCE</scope>
</reference>
<reference evidence="1" key="2">
    <citation type="journal article" date="2015" name="Fish Shellfish Immunol.">
        <title>Early steps in the European eel (Anguilla anguilla)-Vibrio vulnificus interaction in the gills: Role of the RtxA13 toxin.</title>
        <authorList>
            <person name="Callol A."/>
            <person name="Pajuelo D."/>
            <person name="Ebbesson L."/>
            <person name="Teles M."/>
            <person name="MacKenzie S."/>
            <person name="Amaro C."/>
        </authorList>
    </citation>
    <scope>NUCLEOTIDE SEQUENCE</scope>
</reference>
<accession>A0A0E9XA86</accession>
<name>A0A0E9XA86_ANGAN</name>
<dbReference type="AlphaFoldDB" id="A0A0E9XA86"/>
<dbReference type="EMBL" id="GBXM01008895">
    <property type="protein sequence ID" value="JAH99682.1"/>
    <property type="molecule type" value="Transcribed_RNA"/>
</dbReference>